<gene>
    <name evidence="2" type="ORF">MCOR_55581</name>
</gene>
<proteinExistence type="predicted"/>
<feature type="compositionally biased region" description="Polar residues" evidence="1">
    <location>
        <begin position="35"/>
        <end position="46"/>
    </location>
</feature>
<dbReference type="Proteomes" id="UP000507470">
    <property type="component" value="Unassembled WGS sequence"/>
</dbReference>
<accession>A0A6J8EV17</accession>
<name>A0A6J8EV17_MYTCO</name>
<feature type="compositionally biased region" description="Basic and acidic residues" evidence="1">
    <location>
        <begin position="1"/>
        <end position="13"/>
    </location>
</feature>
<dbReference type="EMBL" id="CACVKT020009827">
    <property type="protein sequence ID" value="CAC5423596.1"/>
    <property type="molecule type" value="Genomic_DNA"/>
</dbReference>
<evidence type="ECO:0000256" key="1">
    <source>
        <dbReference type="SAM" id="MobiDB-lite"/>
    </source>
</evidence>
<protein>
    <submittedName>
        <fullName evidence="2">Uncharacterized protein</fullName>
    </submittedName>
</protein>
<feature type="compositionally biased region" description="Basic residues" evidence="1">
    <location>
        <begin position="23"/>
        <end position="34"/>
    </location>
</feature>
<sequence length="467" mass="53127">MKKKPLDSERSNETPEAGGKSSSKWKRIQKKVKSTKPSETSQTTKPNISSIIENAIANAPTFKKKSKWRTDALKKLRKQPKKTALVLQPLSPSPKYQAGPTIFKRPWPLGQTTPPPSSSVKLPLIKKLSEGTSQNTENEDHIGVQSLKNNNQNMQAVEKEEKVFDLHTGMSWPGLKSNDTDDDGLSTYSCSDERIHGLKNKSETSLINPGVMGVLERLKEFKGTRLQSDLHHELQEIRRRVNQALKNVDFMFEDNDEKKDETKFPSIVEDIQSREKEVNELISGMVEGSAITQGLLADVDEWFQEVRIMALDKRMDEEFEKFVKSADITKTDVMKSLKEFGDASQKMVKLGKRVLKEAGNIIKENETEAKKMKLKAKEKITIYDEHELMVDAAKWDRAVKMIINTFEDALKSTRNAAYKSTYTKAQKQFRYLASAMSKKILDLNAKQREVNDLKKESKESHGFNDMN</sequence>
<feature type="region of interest" description="Disordered" evidence="1">
    <location>
        <begin position="1"/>
        <end position="47"/>
    </location>
</feature>
<dbReference type="AlphaFoldDB" id="A0A6J8EV17"/>
<organism evidence="2 3">
    <name type="scientific">Mytilus coruscus</name>
    <name type="common">Sea mussel</name>
    <dbReference type="NCBI Taxonomy" id="42192"/>
    <lineage>
        <taxon>Eukaryota</taxon>
        <taxon>Metazoa</taxon>
        <taxon>Spiralia</taxon>
        <taxon>Lophotrochozoa</taxon>
        <taxon>Mollusca</taxon>
        <taxon>Bivalvia</taxon>
        <taxon>Autobranchia</taxon>
        <taxon>Pteriomorphia</taxon>
        <taxon>Mytilida</taxon>
        <taxon>Mytiloidea</taxon>
        <taxon>Mytilidae</taxon>
        <taxon>Mytilinae</taxon>
        <taxon>Mytilus</taxon>
    </lineage>
</organism>
<dbReference type="OrthoDB" id="6172806at2759"/>
<reference evidence="2 3" key="1">
    <citation type="submission" date="2020-06" db="EMBL/GenBank/DDBJ databases">
        <authorList>
            <person name="Li R."/>
            <person name="Bekaert M."/>
        </authorList>
    </citation>
    <scope>NUCLEOTIDE SEQUENCE [LARGE SCALE GENOMIC DNA]</scope>
    <source>
        <strain evidence="3">wild</strain>
    </source>
</reference>
<evidence type="ECO:0000313" key="3">
    <source>
        <dbReference type="Proteomes" id="UP000507470"/>
    </source>
</evidence>
<evidence type="ECO:0000313" key="2">
    <source>
        <dbReference type="EMBL" id="CAC5423596.1"/>
    </source>
</evidence>
<keyword evidence="3" id="KW-1185">Reference proteome</keyword>